<evidence type="ECO:0000256" key="1">
    <source>
        <dbReference type="ARBA" id="ARBA00005156"/>
    </source>
</evidence>
<dbReference type="InterPro" id="IPR001680">
    <property type="entry name" value="WD40_rpt"/>
</dbReference>
<dbReference type="InterPro" id="IPR019775">
    <property type="entry name" value="WD40_repeat_CS"/>
</dbReference>
<dbReference type="EMBL" id="JAZGQO010000014">
    <property type="protein sequence ID" value="KAK6170667.1"/>
    <property type="molecule type" value="Genomic_DNA"/>
</dbReference>
<feature type="repeat" description="WD" evidence="8">
    <location>
        <begin position="236"/>
        <end position="264"/>
    </location>
</feature>
<keyword evidence="3" id="KW-0677">Repeat</keyword>
<comment type="pathway">
    <text evidence="1">Protein modification; peptidyl-diphthamide biosynthesis.</text>
</comment>
<dbReference type="GO" id="GO:0061685">
    <property type="term" value="F:diphthine methylesterase activity"/>
    <property type="evidence" value="ECO:0007669"/>
    <property type="project" value="UniProtKB-EC"/>
</dbReference>
<evidence type="ECO:0000313" key="10">
    <source>
        <dbReference type="Proteomes" id="UP001347796"/>
    </source>
</evidence>
<dbReference type="SUPFAM" id="SSF50978">
    <property type="entry name" value="WD40 repeat-like"/>
    <property type="match status" value="1"/>
</dbReference>
<evidence type="ECO:0000256" key="6">
    <source>
        <dbReference type="ARBA" id="ARBA00039131"/>
    </source>
</evidence>
<evidence type="ECO:0000256" key="2">
    <source>
        <dbReference type="ARBA" id="ARBA00022574"/>
    </source>
</evidence>
<organism evidence="9 10">
    <name type="scientific">Patella caerulea</name>
    <name type="common">Rayed Mediterranean limpet</name>
    <dbReference type="NCBI Taxonomy" id="87958"/>
    <lineage>
        <taxon>Eukaryota</taxon>
        <taxon>Metazoa</taxon>
        <taxon>Spiralia</taxon>
        <taxon>Lophotrochozoa</taxon>
        <taxon>Mollusca</taxon>
        <taxon>Gastropoda</taxon>
        <taxon>Patellogastropoda</taxon>
        <taxon>Patelloidea</taxon>
        <taxon>Patellidae</taxon>
        <taxon>Patella</taxon>
    </lineage>
</organism>
<dbReference type="InterPro" id="IPR052415">
    <property type="entry name" value="Diphthine_MTase"/>
</dbReference>
<sequence>MTTHQNIDTEMFADSVEWCPFIQHATTLLCGTYQLQEDGKTESSEEVPKTPQVRLGYLRMYKLKSSDANPPELELVYRLHMPGILDIKWCRSLVDDQMVFGLVNSFGELQIWTFIDNVKEPQLNHKLKLDEGCLGLSLDWSTKHESESQKVVASDSTGSISVYDINSDAQCLHRWKAHEFEAWISCFNYWDSNILYSGGDDCKLKGWDLRQDTNSPIFTKRFDMGVCSMQCNSYNSTNQNIIATGGYDEYVRLWDVRNWKRELKDIRLDGGVWRIKWDPFNGTHILTATMYNGFHIINTSNPHEDMSIVTEYKVDDHGSLGYGADWCTLPLNNISDKTNIIDTLISTCSFYDHSLHLWSPQIK</sequence>
<keyword evidence="10" id="KW-1185">Reference proteome</keyword>
<evidence type="ECO:0000256" key="8">
    <source>
        <dbReference type="PROSITE-ProRule" id="PRU00221"/>
    </source>
</evidence>
<dbReference type="PROSITE" id="PS00678">
    <property type="entry name" value="WD_REPEATS_1"/>
    <property type="match status" value="1"/>
</dbReference>
<dbReference type="EC" id="3.1.1.97" evidence="6"/>
<keyword evidence="4" id="KW-0378">Hydrolase</keyword>
<dbReference type="AlphaFoldDB" id="A0AAN8P509"/>
<dbReference type="PANTHER" id="PTHR46042:SF1">
    <property type="entry name" value="DIPHTHINE METHYLTRANSFERASE"/>
    <property type="match status" value="1"/>
</dbReference>
<gene>
    <name evidence="9" type="ORF">SNE40_019002</name>
</gene>
<comment type="caution">
    <text evidence="9">The sequence shown here is derived from an EMBL/GenBank/DDBJ whole genome shotgun (WGS) entry which is preliminary data.</text>
</comment>
<dbReference type="GO" id="GO:0017183">
    <property type="term" value="P:protein histidyl modification to diphthamide"/>
    <property type="evidence" value="ECO:0007669"/>
    <property type="project" value="TreeGrafter"/>
</dbReference>
<proteinExistence type="inferred from homology"/>
<protein>
    <recommendedName>
        <fullName evidence="6">methylated diphthine methylhydrolase</fullName>
        <ecNumber evidence="6">3.1.1.97</ecNumber>
    </recommendedName>
</protein>
<accession>A0AAN8P509</accession>
<comment type="catalytic activity">
    <reaction evidence="7">
        <text>diphthine methyl ester-[translation elongation factor 2] + H2O = diphthine-[translation elongation factor 2] + methanol + H(+)</text>
        <dbReference type="Rhea" id="RHEA:42656"/>
        <dbReference type="Rhea" id="RHEA-COMP:10172"/>
        <dbReference type="Rhea" id="RHEA-COMP:10173"/>
        <dbReference type="ChEBI" id="CHEBI:15377"/>
        <dbReference type="ChEBI" id="CHEBI:15378"/>
        <dbReference type="ChEBI" id="CHEBI:17790"/>
        <dbReference type="ChEBI" id="CHEBI:79005"/>
        <dbReference type="ChEBI" id="CHEBI:82696"/>
        <dbReference type="EC" id="3.1.1.97"/>
    </reaction>
</comment>
<dbReference type="PANTHER" id="PTHR46042">
    <property type="entry name" value="DIPHTHINE METHYLTRANSFERASE"/>
    <property type="match status" value="1"/>
</dbReference>
<dbReference type="InterPro" id="IPR036322">
    <property type="entry name" value="WD40_repeat_dom_sf"/>
</dbReference>
<evidence type="ECO:0000256" key="4">
    <source>
        <dbReference type="ARBA" id="ARBA00022801"/>
    </source>
</evidence>
<dbReference type="PROSITE" id="PS50082">
    <property type="entry name" value="WD_REPEATS_2"/>
    <property type="match status" value="1"/>
</dbReference>
<dbReference type="InterPro" id="IPR015943">
    <property type="entry name" value="WD40/YVTN_repeat-like_dom_sf"/>
</dbReference>
<reference evidence="9 10" key="1">
    <citation type="submission" date="2024-01" db="EMBL/GenBank/DDBJ databases">
        <title>The genome of the rayed Mediterranean limpet Patella caerulea (Linnaeus, 1758).</title>
        <authorList>
            <person name="Anh-Thu Weber A."/>
            <person name="Halstead-Nussloch G."/>
        </authorList>
    </citation>
    <scope>NUCLEOTIDE SEQUENCE [LARGE SCALE GENOMIC DNA]</scope>
    <source>
        <strain evidence="9">AATW-2023a</strain>
        <tissue evidence="9">Whole specimen</tissue>
    </source>
</reference>
<dbReference type="Proteomes" id="UP001347796">
    <property type="component" value="Unassembled WGS sequence"/>
</dbReference>
<dbReference type="SMART" id="SM00320">
    <property type="entry name" value="WD40"/>
    <property type="match status" value="2"/>
</dbReference>
<evidence type="ECO:0000256" key="7">
    <source>
        <dbReference type="ARBA" id="ARBA00047551"/>
    </source>
</evidence>
<evidence type="ECO:0000313" key="9">
    <source>
        <dbReference type="EMBL" id="KAK6170667.1"/>
    </source>
</evidence>
<dbReference type="GO" id="GO:0005737">
    <property type="term" value="C:cytoplasm"/>
    <property type="evidence" value="ECO:0007669"/>
    <property type="project" value="TreeGrafter"/>
</dbReference>
<keyword evidence="2 8" id="KW-0853">WD repeat</keyword>
<dbReference type="Pfam" id="PF00400">
    <property type="entry name" value="WD40"/>
    <property type="match status" value="2"/>
</dbReference>
<evidence type="ECO:0000256" key="3">
    <source>
        <dbReference type="ARBA" id="ARBA00022737"/>
    </source>
</evidence>
<evidence type="ECO:0000256" key="5">
    <source>
        <dbReference type="ARBA" id="ARBA00038092"/>
    </source>
</evidence>
<dbReference type="Gene3D" id="2.130.10.10">
    <property type="entry name" value="YVTN repeat-like/Quinoprotein amine dehydrogenase"/>
    <property type="match status" value="1"/>
</dbReference>
<name>A0AAN8P509_PATCE</name>
<comment type="similarity">
    <text evidence="5">Belongs to the DPH7 family.</text>
</comment>